<accession>A0A9P1VW97</accession>
<gene>
    <name evidence="2" type="ORF">PAERUG_P19_London_7_VIM_2_05_10_00220</name>
</gene>
<sequence length="234" mass="25915">MQQRTDATTETRRQTPGSHRHFTPPRTPVGATDTAAARRLREQSGGTALHRQDGQPARLQPPATARSVRPDPAPGLGDPPDGPASPDLYPTQRTERRLAALPEEVRHARQRTERRAVLGPIRNRPATGIARLRRAAGDHRRHHRRGNPLGACDGQDADHRCAVHPVLLLPSPRGILQRRTGAIPPPGAQGRHRPAGPARFLCRRHGLRPVHAVFIHQVRGGLRWRWAYRPVESA</sequence>
<protein>
    <submittedName>
        <fullName evidence="2">Uncharacterized protein</fullName>
    </submittedName>
</protein>
<name>A0A9P1VW97_PSEAI</name>
<proteinExistence type="predicted"/>
<dbReference type="EMBL" id="CVVU01000011">
    <property type="protein sequence ID" value="CRN90953.1"/>
    <property type="molecule type" value="Genomic_DNA"/>
</dbReference>
<evidence type="ECO:0000313" key="3">
    <source>
        <dbReference type="Proteomes" id="UP000045039"/>
    </source>
</evidence>
<reference evidence="3" key="1">
    <citation type="submission" date="2015-06" db="EMBL/GenBank/DDBJ databases">
        <authorList>
            <person name="Radhakrishnan Rajesh"/>
            <person name="Underwood Anthony"/>
            <person name="Al-Shahib Ali"/>
        </authorList>
    </citation>
    <scope>NUCLEOTIDE SEQUENCE [LARGE SCALE GENOMIC DNA]</scope>
    <source>
        <strain evidence="3">P19_London_7_VIM_2_05_10</strain>
    </source>
</reference>
<feature type="region of interest" description="Disordered" evidence="1">
    <location>
        <begin position="1"/>
        <end position="90"/>
    </location>
</feature>
<evidence type="ECO:0000313" key="2">
    <source>
        <dbReference type="EMBL" id="CRN90953.1"/>
    </source>
</evidence>
<organism evidence="2 3">
    <name type="scientific">Pseudomonas aeruginosa</name>
    <dbReference type="NCBI Taxonomy" id="287"/>
    <lineage>
        <taxon>Bacteria</taxon>
        <taxon>Pseudomonadati</taxon>
        <taxon>Pseudomonadota</taxon>
        <taxon>Gammaproteobacteria</taxon>
        <taxon>Pseudomonadales</taxon>
        <taxon>Pseudomonadaceae</taxon>
        <taxon>Pseudomonas</taxon>
    </lineage>
</organism>
<dbReference type="AlphaFoldDB" id="A0A9P1VW97"/>
<evidence type="ECO:0000256" key="1">
    <source>
        <dbReference type="SAM" id="MobiDB-lite"/>
    </source>
</evidence>
<dbReference type="Proteomes" id="UP000045039">
    <property type="component" value="Unassembled WGS sequence"/>
</dbReference>
<comment type="caution">
    <text evidence="2">The sequence shown here is derived from an EMBL/GenBank/DDBJ whole genome shotgun (WGS) entry which is preliminary data.</text>
</comment>
<feature type="compositionally biased region" description="Low complexity" evidence="1">
    <location>
        <begin position="74"/>
        <end position="88"/>
    </location>
</feature>